<organism evidence="11 13">
    <name type="scientific">Meloidogyne enterolobii</name>
    <name type="common">Root-knot nematode worm</name>
    <name type="synonym">Meloidogyne mayaguensis</name>
    <dbReference type="NCBI Taxonomy" id="390850"/>
    <lineage>
        <taxon>Eukaryota</taxon>
        <taxon>Metazoa</taxon>
        <taxon>Ecdysozoa</taxon>
        <taxon>Nematoda</taxon>
        <taxon>Chromadorea</taxon>
        <taxon>Rhabditida</taxon>
        <taxon>Tylenchina</taxon>
        <taxon>Tylenchomorpha</taxon>
        <taxon>Tylenchoidea</taxon>
        <taxon>Meloidogynidae</taxon>
        <taxon>Meloidogyninae</taxon>
        <taxon>Meloidogyne</taxon>
    </lineage>
</organism>
<keyword evidence="2" id="KW-0479">Metal-binding</keyword>
<evidence type="ECO:0000256" key="2">
    <source>
        <dbReference type="ARBA" id="ARBA00022723"/>
    </source>
</evidence>
<evidence type="ECO:0000313" key="12">
    <source>
        <dbReference type="EMBL" id="CAD2178506.1"/>
    </source>
</evidence>
<dbReference type="PANTHER" id="PTHR24083">
    <property type="entry name" value="NUCLEAR HORMONE RECEPTOR"/>
    <property type="match status" value="1"/>
</dbReference>
<dbReference type="SMART" id="SM00399">
    <property type="entry name" value="ZnF_C4"/>
    <property type="match status" value="1"/>
</dbReference>
<dbReference type="InterPro" id="IPR001628">
    <property type="entry name" value="Znf_hrmn_rcpt"/>
</dbReference>
<dbReference type="EMBL" id="CAJEWN010000050">
    <property type="protein sequence ID" value="CAD2152341.1"/>
    <property type="molecule type" value="Genomic_DNA"/>
</dbReference>
<evidence type="ECO:0000256" key="6">
    <source>
        <dbReference type="ARBA" id="ARBA00023125"/>
    </source>
</evidence>
<evidence type="ECO:0000256" key="5">
    <source>
        <dbReference type="ARBA" id="ARBA00023015"/>
    </source>
</evidence>
<dbReference type="InterPro" id="IPR050274">
    <property type="entry name" value="Nuclear_hormone_rcpt_NR2"/>
</dbReference>
<keyword evidence="3" id="KW-0863">Zinc-finger</keyword>
<keyword evidence="6" id="KW-0238">DNA-binding</keyword>
<sequence length="144" mass="16728">MSFNDLTQQSIIYQQLLSEQAGNKEKNSRRINTNCNICGRLTCCYLFYKAKSASCDRCRQFFRRTAINQKFYLCLYEGNCVISEFGNNCKSCRLDRCILSGMSTFMFKGVTKTSLAKINELMDKRRREVIERILEGQKEEGMSC</sequence>
<evidence type="ECO:0000256" key="7">
    <source>
        <dbReference type="ARBA" id="ARBA00023163"/>
    </source>
</evidence>
<dbReference type="GO" id="GO:0008270">
    <property type="term" value="F:zinc ion binding"/>
    <property type="evidence" value="ECO:0007669"/>
    <property type="project" value="UniProtKB-KW"/>
</dbReference>
<comment type="similarity">
    <text evidence="1">Belongs to the nuclear hormone receptor family.</text>
</comment>
<dbReference type="InterPro" id="IPR013088">
    <property type="entry name" value="Znf_NHR/GATA"/>
</dbReference>
<reference evidence="11 13" key="1">
    <citation type="submission" date="2020-08" db="EMBL/GenBank/DDBJ databases">
        <authorList>
            <person name="Koutsovoulos G."/>
            <person name="Danchin GJ E."/>
        </authorList>
    </citation>
    <scope>NUCLEOTIDE SEQUENCE [LARGE SCALE GENOMIC DNA]</scope>
</reference>
<dbReference type="GO" id="GO:0043565">
    <property type="term" value="F:sequence-specific DNA binding"/>
    <property type="evidence" value="ECO:0007669"/>
    <property type="project" value="InterPro"/>
</dbReference>
<comment type="caution">
    <text evidence="11">The sequence shown here is derived from an EMBL/GenBank/DDBJ whole genome shotgun (WGS) entry which is preliminary data.</text>
</comment>
<evidence type="ECO:0000256" key="9">
    <source>
        <dbReference type="ARBA" id="ARBA00023242"/>
    </source>
</evidence>
<dbReference type="SUPFAM" id="SSF57716">
    <property type="entry name" value="Glucocorticoid receptor-like (DNA-binding domain)"/>
    <property type="match status" value="1"/>
</dbReference>
<accession>A0A6V7UB81</accession>
<feature type="domain" description="Nuclear receptor" evidence="10">
    <location>
        <begin position="32"/>
        <end position="109"/>
    </location>
</feature>
<keyword evidence="7" id="KW-0804">Transcription</keyword>
<keyword evidence="9" id="KW-0539">Nucleus</keyword>
<keyword evidence="4" id="KW-0862">Zinc</keyword>
<name>A0A6V7UB81_MELEN</name>
<dbReference type="GO" id="GO:0003700">
    <property type="term" value="F:DNA-binding transcription factor activity"/>
    <property type="evidence" value="ECO:0007669"/>
    <property type="project" value="InterPro"/>
</dbReference>
<dbReference type="PRINTS" id="PR00047">
    <property type="entry name" value="STROIDFINGER"/>
</dbReference>
<evidence type="ECO:0000256" key="3">
    <source>
        <dbReference type="ARBA" id="ARBA00022771"/>
    </source>
</evidence>
<gene>
    <name evidence="11" type="ORF">MENT_LOCUS10725</name>
    <name evidence="12" type="ORF">MENT_LOCUS30450</name>
</gene>
<dbReference type="Proteomes" id="UP000580250">
    <property type="component" value="Unassembled WGS sequence"/>
</dbReference>
<evidence type="ECO:0000256" key="1">
    <source>
        <dbReference type="ARBA" id="ARBA00005993"/>
    </source>
</evidence>
<proteinExistence type="inferred from homology"/>
<evidence type="ECO:0000259" key="10">
    <source>
        <dbReference type="PROSITE" id="PS51030"/>
    </source>
</evidence>
<keyword evidence="5" id="KW-0805">Transcription regulation</keyword>
<evidence type="ECO:0000256" key="4">
    <source>
        <dbReference type="ARBA" id="ARBA00022833"/>
    </source>
</evidence>
<dbReference type="Pfam" id="PF00105">
    <property type="entry name" value="zf-C4"/>
    <property type="match status" value="1"/>
</dbReference>
<dbReference type="EMBL" id="CAJEWN010000321">
    <property type="protein sequence ID" value="CAD2178506.1"/>
    <property type="molecule type" value="Genomic_DNA"/>
</dbReference>
<dbReference type="OrthoDB" id="10018779at2759"/>
<keyword evidence="8" id="KW-0675">Receptor</keyword>
<dbReference type="Gene3D" id="3.30.50.10">
    <property type="entry name" value="Erythroid Transcription Factor GATA-1, subunit A"/>
    <property type="match status" value="1"/>
</dbReference>
<dbReference type="AlphaFoldDB" id="A0A6V7UB81"/>
<evidence type="ECO:0000313" key="11">
    <source>
        <dbReference type="EMBL" id="CAD2152341.1"/>
    </source>
</evidence>
<evidence type="ECO:0000256" key="8">
    <source>
        <dbReference type="ARBA" id="ARBA00023170"/>
    </source>
</evidence>
<evidence type="ECO:0000313" key="13">
    <source>
        <dbReference type="Proteomes" id="UP000580250"/>
    </source>
</evidence>
<dbReference type="PROSITE" id="PS51030">
    <property type="entry name" value="NUCLEAR_REC_DBD_2"/>
    <property type="match status" value="1"/>
</dbReference>
<protein>
    <recommendedName>
        <fullName evidence="10">Nuclear receptor domain-containing protein</fullName>
    </recommendedName>
</protein>